<dbReference type="Gene3D" id="2.60.120.260">
    <property type="entry name" value="Galactose-binding domain-like"/>
    <property type="match status" value="1"/>
</dbReference>
<accession>A0ABR2H326</accession>
<dbReference type="Proteomes" id="UP001470230">
    <property type="component" value="Unassembled WGS sequence"/>
</dbReference>
<reference evidence="2 3" key="1">
    <citation type="submission" date="2024-04" db="EMBL/GenBank/DDBJ databases">
        <title>Tritrichomonas musculus Genome.</title>
        <authorList>
            <person name="Alves-Ferreira E."/>
            <person name="Grigg M."/>
            <person name="Lorenzi H."/>
            <person name="Galac M."/>
        </authorList>
    </citation>
    <scope>NUCLEOTIDE SEQUENCE [LARGE SCALE GENOMIC DNA]</scope>
    <source>
        <strain evidence="2 3">EAF2021</strain>
    </source>
</reference>
<sequence length="450" mass="51947">MSKINKIQLKTSCILTVPLQNYQKDFSFIVNGEEFQTSVLISELLSPKISEIHKIDPTIDTYVINTDEKGDFSHILNLINFKETLIPANEFPFLTEVIEILGNESIDIGIGEGSDGMSVDNIIARFKYHLRHRKIYSTSLDRELEFICSHFSDLMSTRFEELKDLGAEPLSMILNDDHLELKDEDELLKFINDLYKEDENFGILYGSVYFVNVSGNSMRRFIEIYDASGIDGCTWTRLSARLSSEIKEGNENDESGSGSERERMNKRYKKKNECRKRGLKIDKKDNEDFSGIVRYLRDQSSNKIENEITFTSSPVVRGDCYQPVNVALFDDRSKIFESEDRPDSWICLDFKSHRVIPTAYTVRSSTWGGKAWCHPRSWVVEGSTDNISWVTLDTQRECSHLNGSGLVHTFKVDNETSKEFKYIRMKSTGKDWYNYNYLIIDSFEIYGTLI</sequence>
<dbReference type="InterPro" id="IPR008979">
    <property type="entry name" value="Galactose-bd-like_sf"/>
</dbReference>
<dbReference type="SUPFAM" id="SSF49785">
    <property type="entry name" value="Galactose-binding domain-like"/>
    <property type="match status" value="1"/>
</dbReference>
<name>A0ABR2H326_9EUKA</name>
<protein>
    <recommendedName>
        <fullName evidence="4">F5/8 type C domain-containing protein</fullName>
    </recommendedName>
</protein>
<organism evidence="2 3">
    <name type="scientific">Tritrichomonas musculus</name>
    <dbReference type="NCBI Taxonomy" id="1915356"/>
    <lineage>
        <taxon>Eukaryota</taxon>
        <taxon>Metamonada</taxon>
        <taxon>Parabasalia</taxon>
        <taxon>Tritrichomonadida</taxon>
        <taxon>Tritrichomonadidae</taxon>
        <taxon>Tritrichomonas</taxon>
    </lineage>
</organism>
<proteinExistence type="predicted"/>
<feature type="region of interest" description="Disordered" evidence="1">
    <location>
        <begin position="247"/>
        <end position="271"/>
    </location>
</feature>
<evidence type="ECO:0000256" key="1">
    <source>
        <dbReference type="SAM" id="MobiDB-lite"/>
    </source>
</evidence>
<gene>
    <name evidence="2" type="ORF">M9Y10_030379</name>
</gene>
<evidence type="ECO:0008006" key="4">
    <source>
        <dbReference type="Google" id="ProtNLM"/>
    </source>
</evidence>
<keyword evidence="3" id="KW-1185">Reference proteome</keyword>
<comment type="caution">
    <text evidence="2">The sequence shown here is derived from an EMBL/GenBank/DDBJ whole genome shotgun (WGS) entry which is preliminary data.</text>
</comment>
<dbReference type="EMBL" id="JAPFFF010000044">
    <property type="protein sequence ID" value="KAK8840607.1"/>
    <property type="molecule type" value="Genomic_DNA"/>
</dbReference>
<evidence type="ECO:0000313" key="2">
    <source>
        <dbReference type="EMBL" id="KAK8840607.1"/>
    </source>
</evidence>
<evidence type="ECO:0000313" key="3">
    <source>
        <dbReference type="Proteomes" id="UP001470230"/>
    </source>
</evidence>